<feature type="active site" description="Nucleophile" evidence="2">
    <location>
        <position position="28"/>
    </location>
</feature>
<comment type="cofactor">
    <cofactor evidence="4">
        <name>Mg(2+)</name>
        <dbReference type="ChEBI" id="CHEBI:18420"/>
    </cofactor>
    <text evidence="4">Divalent metal ions. Mg(2+) is the most effective.</text>
</comment>
<dbReference type="PANTHER" id="PTHR19288:SF4">
    <property type="entry name" value="RE04130P-RELATED"/>
    <property type="match status" value="1"/>
</dbReference>
<feature type="active site" description="Proton donor" evidence="2">
    <location>
        <position position="30"/>
    </location>
</feature>
<dbReference type="Pfam" id="PF13344">
    <property type="entry name" value="Hydrolase_6"/>
    <property type="match status" value="1"/>
</dbReference>
<dbReference type="PANTHER" id="PTHR19288">
    <property type="entry name" value="4-NITROPHENYLPHOSPHATASE-RELATED"/>
    <property type="match status" value="1"/>
</dbReference>
<evidence type="ECO:0000256" key="4">
    <source>
        <dbReference type="PIRSR" id="PIRSR000915-3"/>
    </source>
</evidence>
<feature type="binding site" evidence="3">
    <location>
        <position position="227"/>
    </location>
    <ligand>
        <name>substrate</name>
    </ligand>
</feature>
<dbReference type="PIRSF" id="PIRSF000915">
    <property type="entry name" value="PGP-type_phosphatase"/>
    <property type="match status" value="1"/>
</dbReference>
<evidence type="ECO:0000313" key="5">
    <source>
        <dbReference type="EMBL" id="CAG9760967.1"/>
    </source>
</evidence>
<dbReference type="Gene3D" id="3.40.50.1000">
    <property type="entry name" value="HAD superfamily/HAD-like"/>
    <property type="match status" value="2"/>
</dbReference>
<dbReference type="NCBIfam" id="TIGR01460">
    <property type="entry name" value="HAD-SF-IIA"/>
    <property type="match status" value="1"/>
</dbReference>
<evidence type="ECO:0000313" key="6">
    <source>
        <dbReference type="Proteomes" id="UP001152799"/>
    </source>
</evidence>
<protein>
    <submittedName>
        <fullName evidence="5">Uncharacterized protein</fullName>
    </submittedName>
</protein>
<dbReference type="GO" id="GO:0016791">
    <property type="term" value="F:phosphatase activity"/>
    <property type="evidence" value="ECO:0007669"/>
    <property type="project" value="TreeGrafter"/>
</dbReference>
<keyword evidence="1" id="KW-0378">Hydrolase</keyword>
<dbReference type="Proteomes" id="UP001152799">
    <property type="component" value="Chromosome 1"/>
</dbReference>
<dbReference type="GO" id="GO:0046872">
    <property type="term" value="F:metal ion binding"/>
    <property type="evidence" value="ECO:0007669"/>
    <property type="project" value="UniProtKB-KW"/>
</dbReference>
<dbReference type="InterPro" id="IPR006357">
    <property type="entry name" value="HAD-SF_hydro_IIA"/>
</dbReference>
<keyword evidence="6" id="KW-1185">Reference proteome</keyword>
<keyword evidence="4" id="KW-0460">Magnesium</keyword>
<proteinExistence type="inferred from homology"/>
<feature type="binding site" evidence="4">
    <location>
        <position position="30"/>
    </location>
    <ligand>
        <name>Mg(2+)</name>
        <dbReference type="ChEBI" id="CHEBI:18420"/>
    </ligand>
</feature>
<evidence type="ECO:0000256" key="3">
    <source>
        <dbReference type="PIRSR" id="PIRSR000915-2"/>
    </source>
</evidence>
<evidence type="ECO:0000256" key="1">
    <source>
        <dbReference type="PIRNR" id="PIRNR000915"/>
    </source>
</evidence>
<comment type="similarity">
    <text evidence="1">Belongs to the HAD-like hydrolase superfamily.</text>
</comment>
<dbReference type="AlphaFoldDB" id="A0A9N9MBL2"/>
<dbReference type="EMBL" id="OU892277">
    <property type="protein sequence ID" value="CAG9760967.1"/>
    <property type="molecule type" value="Genomic_DNA"/>
</dbReference>
<dbReference type="InterPro" id="IPR036412">
    <property type="entry name" value="HAD-like_sf"/>
</dbReference>
<keyword evidence="4" id="KW-0479">Metal-binding</keyword>
<sequence length="310" mass="34892">MNKLHWIKNLEKEDVQSLISTVEIFLLDIDGVLLRDKTVLPGSDKAVAKLRSLGKKIGFVTNNSFYPMEVILKNLKPFEALEEEILTPNFTFLGYLKKIDFKKDIYMIACNYPKKLLREAGYNVIDYQDINPSSLGETASAISKLSFDALDICKNVGIVYLDFDANCQYGSLQVAKILLNYLDDVNFVIGPADNRFPIENKMYGIGNQYLVDALLDCTNKTPIRMGKPSQAAVDLAISKFEITDPSRTLMVGDNAEIDIVFGARGGFKTLLTLSGVWTKEQVEDWKSSEESKPDYIAFNMGELYELIKDM</sequence>
<dbReference type="GO" id="GO:0005737">
    <property type="term" value="C:cytoplasm"/>
    <property type="evidence" value="ECO:0007669"/>
    <property type="project" value="TreeGrafter"/>
</dbReference>
<reference evidence="5" key="1">
    <citation type="submission" date="2022-01" db="EMBL/GenBank/DDBJ databases">
        <authorList>
            <person name="King R."/>
        </authorList>
    </citation>
    <scope>NUCLEOTIDE SEQUENCE</scope>
</reference>
<gene>
    <name evidence="5" type="ORF">CEUTPL_LOCUS1680</name>
</gene>
<name>A0A9N9MBL2_9CUCU</name>
<dbReference type="OrthoDB" id="413953at2759"/>
<feature type="binding site" evidence="4">
    <location>
        <position position="28"/>
    </location>
    <ligand>
        <name>Mg(2+)</name>
        <dbReference type="ChEBI" id="CHEBI:18420"/>
    </ligand>
</feature>
<dbReference type="Pfam" id="PF13242">
    <property type="entry name" value="Hydrolase_like"/>
    <property type="match status" value="1"/>
</dbReference>
<evidence type="ECO:0000256" key="2">
    <source>
        <dbReference type="PIRSR" id="PIRSR000915-1"/>
    </source>
</evidence>
<dbReference type="InterPro" id="IPR023214">
    <property type="entry name" value="HAD_sf"/>
</dbReference>
<dbReference type="SUPFAM" id="SSF56784">
    <property type="entry name" value="HAD-like"/>
    <property type="match status" value="1"/>
</dbReference>
<organism evidence="5 6">
    <name type="scientific">Ceutorhynchus assimilis</name>
    <name type="common">cabbage seed weevil</name>
    <dbReference type="NCBI Taxonomy" id="467358"/>
    <lineage>
        <taxon>Eukaryota</taxon>
        <taxon>Metazoa</taxon>
        <taxon>Ecdysozoa</taxon>
        <taxon>Arthropoda</taxon>
        <taxon>Hexapoda</taxon>
        <taxon>Insecta</taxon>
        <taxon>Pterygota</taxon>
        <taxon>Neoptera</taxon>
        <taxon>Endopterygota</taxon>
        <taxon>Coleoptera</taxon>
        <taxon>Polyphaga</taxon>
        <taxon>Cucujiformia</taxon>
        <taxon>Curculionidae</taxon>
        <taxon>Ceutorhynchinae</taxon>
        <taxon>Ceutorhynchus</taxon>
    </lineage>
</organism>
<feature type="binding site" evidence="4">
    <location>
        <position position="253"/>
    </location>
    <ligand>
        <name>Mg(2+)</name>
        <dbReference type="ChEBI" id="CHEBI:18420"/>
    </ligand>
</feature>
<accession>A0A9N9MBL2</accession>